<dbReference type="InterPro" id="IPR017896">
    <property type="entry name" value="4Fe4S_Fe-S-bd"/>
</dbReference>
<evidence type="ECO:0000256" key="2">
    <source>
        <dbReference type="ARBA" id="ARBA00022630"/>
    </source>
</evidence>
<dbReference type="NCBIfam" id="TIGR03224">
    <property type="entry name" value="benzo_boxA"/>
    <property type="match status" value="1"/>
</dbReference>
<dbReference type="InterPro" id="IPR017938">
    <property type="entry name" value="Riboflavin_synthase-like_b-brl"/>
</dbReference>
<evidence type="ECO:0000256" key="10">
    <source>
        <dbReference type="PIRSR" id="PIRSR000361-1"/>
    </source>
</evidence>
<dbReference type="Pfam" id="PF00175">
    <property type="entry name" value="NAD_binding_1"/>
    <property type="match status" value="1"/>
</dbReference>
<feature type="binding site" evidence="10">
    <location>
        <begin position="329"/>
        <end position="330"/>
    </location>
    <ligand>
        <name>NADP(+)</name>
        <dbReference type="ChEBI" id="CHEBI:58349"/>
    </ligand>
</feature>
<feature type="binding site" evidence="10">
    <location>
        <position position="404"/>
    </location>
    <ligand>
        <name>NADP(+)</name>
        <dbReference type="ChEBI" id="CHEBI:58349"/>
    </ligand>
</feature>
<dbReference type="OrthoDB" id="9791166at2"/>
<dbReference type="InterPro" id="IPR017634">
    <property type="entry name" value="Benzoyl_CoA_Oase_BoxA"/>
</dbReference>
<dbReference type="Gene3D" id="2.40.30.10">
    <property type="entry name" value="Translation factors"/>
    <property type="match status" value="1"/>
</dbReference>
<dbReference type="PANTHER" id="PTHR43314">
    <property type="match status" value="1"/>
</dbReference>
<proteinExistence type="predicted"/>
<evidence type="ECO:0000256" key="8">
    <source>
        <dbReference type="ARBA" id="ARBA00023014"/>
    </source>
</evidence>
<keyword evidence="8" id="KW-0411">Iron-sulfur</keyword>
<dbReference type="RefSeq" id="WP_142896721.1">
    <property type="nucleotide sequence ID" value="NZ_ML660055.1"/>
</dbReference>
<feature type="domain" description="4Fe-4S ferredoxin-type" evidence="11">
    <location>
        <begin position="46"/>
        <end position="73"/>
    </location>
</feature>
<keyword evidence="4 9" id="KW-0274">FAD</keyword>
<keyword evidence="5 9" id="KW-0521">NADP</keyword>
<dbReference type="InterPro" id="IPR017927">
    <property type="entry name" value="FAD-bd_FR_type"/>
</dbReference>
<feature type="binding site" evidence="10">
    <location>
        <begin position="365"/>
        <end position="366"/>
    </location>
    <ligand>
        <name>NADP(+)</name>
        <dbReference type="ChEBI" id="CHEBI:58349"/>
    </ligand>
</feature>
<reference evidence="13 14" key="1">
    <citation type="submission" date="2019-06" db="EMBL/GenBank/DDBJ databases">
        <title>Whole genome sequence for Rhodospirillaceae sp. R148.</title>
        <authorList>
            <person name="Wang G."/>
        </authorList>
    </citation>
    <scope>NUCLEOTIDE SEQUENCE [LARGE SCALE GENOMIC DNA]</scope>
    <source>
        <strain evidence="13 14">R148</strain>
    </source>
</reference>
<name>A0A545TQP8_9PROT</name>
<dbReference type="EMBL" id="VHSH01000004">
    <property type="protein sequence ID" value="TQV79544.1"/>
    <property type="molecule type" value="Genomic_DNA"/>
</dbReference>
<dbReference type="InterPro" id="IPR001709">
    <property type="entry name" value="Flavoprot_Pyr_Nucl_cyt_Rdtase"/>
</dbReference>
<accession>A0A545TQP8</accession>
<evidence type="ECO:0000313" key="13">
    <source>
        <dbReference type="EMBL" id="TQV79544.1"/>
    </source>
</evidence>
<feature type="domain" description="FAD-binding FR-type" evidence="12">
    <location>
        <begin position="144"/>
        <end position="258"/>
    </location>
</feature>
<dbReference type="InterPro" id="IPR015701">
    <property type="entry name" value="FNR"/>
</dbReference>
<dbReference type="Gene3D" id="3.40.50.80">
    <property type="entry name" value="Nucleotide-binding domain of ferredoxin-NADP reductase (FNR) module"/>
    <property type="match status" value="1"/>
</dbReference>
<dbReference type="SUPFAM" id="SSF54862">
    <property type="entry name" value="4Fe-4S ferredoxins"/>
    <property type="match status" value="1"/>
</dbReference>
<evidence type="ECO:0000256" key="3">
    <source>
        <dbReference type="ARBA" id="ARBA00022723"/>
    </source>
</evidence>
<dbReference type="Proteomes" id="UP000315252">
    <property type="component" value="Unassembled WGS sequence"/>
</dbReference>
<dbReference type="SUPFAM" id="SSF63380">
    <property type="entry name" value="Riboflavin synthase domain-like"/>
    <property type="match status" value="1"/>
</dbReference>
<dbReference type="PROSITE" id="PS00198">
    <property type="entry name" value="4FE4S_FER_1"/>
    <property type="match status" value="2"/>
</dbReference>
<evidence type="ECO:0000256" key="9">
    <source>
        <dbReference type="PIRNR" id="PIRNR000361"/>
    </source>
</evidence>
<dbReference type="PIRSF" id="PIRSF501177">
    <property type="entry name" value="BoxA"/>
    <property type="match status" value="1"/>
</dbReference>
<feature type="binding site" evidence="10">
    <location>
        <position position="226"/>
    </location>
    <ligand>
        <name>NADP(+)</name>
        <dbReference type="ChEBI" id="CHEBI:58349"/>
    </ligand>
</feature>
<dbReference type="PIRSF" id="PIRSF000361">
    <property type="entry name" value="Frd-NADP+_RD"/>
    <property type="match status" value="1"/>
</dbReference>
<evidence type="ECO:0000259" key="12">
    <source>
        <dbReference type="PROSITE" id="PS51384"/>
    </source>
</evidence>
<dbReference type="InterPro" id="IPR008333">
    <property type="entry name" value="Cbr1-like_FAD-bd_dom"/>
</dbReference>
<feature type="domain" description="4Fe-4S ferredoxin-type" evidence="11">
    <location>
        <begin position="15"/>
        <end position="44"/>
    </location>
</feature>
<dbReference type="InterPro" id="IPR017900">
    <property type="entry name" value="4Fe4S_Fe_S_CS"/>
</dbReference>
<evidence type="ECO:0000313" key="14">
    <source>
        <dbReference type="Proteomes" id="UP000315252"/>
    </source>
</evidence>
<evidence type="ECO:0000256" key="7">
    <source>
        <dbReference type="ARBA" id="ARBA00023004"/>
    </source>
</evidence>
<keyword evidence="7" id="KW-0408">Iron</keyword>
<feature type="binding site" evidence="10">
    <location>
        <position position="206"/>
    </location>
    <ligand>
        <name>NADP(+)</name>
        <dbReference type="ChEBI" id="CHEBI:58349"/>
    </ligand>
</feature>
<protein>
    <submittedName>
        <fullName evidence="13">Benzoyl-CoA 2,3-epoxidase subunit BoxA</fullName>
        <ecNumber evidence="13">1.14.13.208</ecNumber>
    </submittedName>
</protein>
<comment type="caution">
    <text evidence="13">The sequence shown here is derived from an EMBL/GenBank/DDBJ whole genome shotgun (WGS) entry which is preliminary data.</text>
</comment>
<comment type="cofactor">
    <cofactor evidence="1">
        <name>FAD</name>
        <dbReference type="ChEBI" id="CHEBI:57692"/>
    </cofactor>
</comment>
<dbReference type="GO" id="GO:0051536">
    <property type="term" value="F:iron-sulfur cluster binding"/>
    <property type="evidence" value="ECO:0007669"/>
    <property type="project" value="UniProtKB-KW"/>
</dbReference>
<dbReference type="GO" id="GO:0016491">
    <property type="term" value="F:oxidoreductase activity"/>
    <property type="evidence" value="ECO:0007669"/>
    <property type="project" value="UniProtKB-KW"/>
</dbReference>
<feature type="binding site" evidence="10">
    <location>
        <position position="336"/>
    </location>
    <ligand>
        <name>NADP(+)</name>
        <dbReference type="ChEBI" id="CHEBI:58349"/>
    </ligand>
</feature>
<dbReference type="PRINTS" id="PR00371">
    <property type="entry name" value="FPNCR"/>
</dbReference>
<feature type="binding site" evidence="10">
    <location>
        <position position="273"/>
    </location>
    <ligand>
        <name>NADP(+)</name>
        <dbReference type="ChEBI" id="CHEBI:58349"/>
    </ligand>
</feature>
<evidence type="ECO:0000256" key="1">
    <source>
        <dbReference type="ARBA" id="ARBA00001974"/>
    </source>
</evidence>
<dbReference type="Gene3D" id="3.30.70.20">
    <property type="match status" value="1"/>
</dbReference>
<dbReference type="Pfam" id="PF00037">
    <property type="entry name" value="Fer4"/>
    <property type="match status" value="1"/>
</dbReference>
<dbReference type="PROSITE" id="PS51379">
    <property type="entry name" value="4FE4S_FER_2"/>
    <property type="match status" value="2"/>
</dbReference>
<dbReference type="EC" id="1.14.13.208" evidence="13"/>
<evidence type="ECO:0000259" key="11">
    <source>
        <dbReference type="PROSITE" id="PS51379"/>
    </source>
</evidence>
<dbReference type="InterPro" id="IPR001433">
    <property type="entry name" value="OxRdtase_FAD/NAD-bd"/>
</dbReference>
<dbReference type="AlphaFoldDB" id="A0A545TQP8"/>
<dbReference type="SUPFAM" id="SSF52343">
    <property type="entry name" value="Ferredoxin reductase-like, C-terminal NADP-linked domain"/>
    <property type="match status" value="1"/>
</dbReference>
<keyword evidence="2 9" id="KW-0285">Flavoprotein</keyword>
<organism evidence="13 14">
    <name type="scientific">Denitrobaculum tricleocarpae</name>
    <dbReference type="NCBI Taxonomy" id="2591009"/>
    <lineage>
        <taxon>Bacteria</taxon>
        <taxon>Pseudomonadati</taxon>
        <taxon>Pseudomonadota</taxon>
        <taxon>Alphaproteobacteria</taxon>
        <taxon>Rhodospirillales</taxon>
        <taxon>Rhodospirillaceae</taxon>
        <taxon>Denitrobaculum</taxon>
    </lineage>
</organism>
<dbReference type="InterPro" id="IPR039261">
    <property type="entry name" value="FNR_nucleotide-bd"/>
</dbReference>
<evidence type="ECO:0000256" key="4">
    <source>
        <dbReference type="ARBA" id="ARBA00022827"/>
    </source>
</evidence>
<keyword evidence="3" id="KW-0479">Metal-binding</keyword>
<evidence type="ECO:0000256" key="5">
    <source>
        <dbReference type="ARBA" id="ARBA00022857"/>
    </source>
</evidence>
<dbReference type="GO" id="GO:0046872">
    <property type="term" value="F:metal ion binding"/>
    <property type="evidence" value="ECO:0007669"/>
    <property type="project" value="UniProtKB-KW"/>
</dbReference>
<dbReference type="Pfam" id="PF00970">
    <property type="entry name" value="FAD_binding_6"/>
    <property type="match status" value="1"/>
</dbReference>
<keyword evidence="6 9" id="KW-0560">Oxidoreductase</keyword>
<dbReference type="PROSITE" id="PS51384">
    <property type="entry name" value="FAD_FR"/>
    <property type="match status" value="1"/>
</dbReference>
<sequence length="406" mass="44938">MSASPNPQAGSQPLKQHLIDPEICIRCGTCEETCPIDAITHNDDNYVVDAEICNYCMDCIGPCPTGSIDNWRLVMTAYSLEEQFEWEELPEQEELESGEQGSVSLEALEDEIDALLAKAHEGTGGKAVVPASASKPSVNLFRRDHPAVATVQGNFRLTKDNVENDVRHIILDFGDTVFPVLEGQSIAITPPGSDKDGKPHESRLYSIASPRDGERPNTNNVALTVKREPEGLCSNYICDLKKGDQVQVTGPFGATFLMPGDPLANIIMICTGTGSAPFRAFTERRRRAMPDAPGKMLLFFGARQPDELPYFGPLMKVPEDLLAKHLVYSRLPDQPKEYVQDRMRDCAGEFSELLKDERTHIYICGLKGMETGVDEALADICRSENLDWASLKPTLRTTGRYHVETY</sequence>
<gene>
    <name evidence="13" type="primary">boxA</name>
    <name evidence="13" type="ORF">FKG95_12500</name>
</gene>
<keyword evidence="14" id="KW-1185">Reference proteome</keyword>
<evidence type="ECO:0000256" key="6">
    <source>
        <dbReference type="ARBA" id="ARBA00023002"/>
    </source>
</evidence>